<organism evidence="2 3">
    <name type="scientific">Trichostrongylus colubriformis</name>
    <name type="common">Black scour worm</name>
    <dbReference type="NCBI Taxonomy" id="6319"/>
    <lineage>
        <taxon>Eukaryota</taxon>
        <taxon>Metazoa</taxon>
        <taxon>Ecdysozoa</taxon>
        <taxon>Nematoda</taxon>
        <taxon>Chromadorea</taxon>
        <taxon>Rhabditida</taxon>
        <taxon>Rhabditina</taxon>
        <taxon>Rhabditomorpha</taxon>
        <taxon>Strongyloidea</taxon>
        <taxon>Trichostrongylidae</taxon>
        <taxon>Trichostrongylus</taxon>
    </lineage>
</organism>
<reference evidence="2 3" key="1">
    <citation type="submission" date="2019-10" db="EMBL/GenBank/DDBJ databases">
        <title>Assembly and Annotation for the nematode Trichostrongylus colubriformis.</title>
        <authorList>
            <person name="Martin J."/>
        </authorList>
    </citation>
    <scope>NUCLEOTIDE SEQUENCE [LARGE SCALE GENOMIC DNA]</scope>
    <source>
        <strain evidence="2">G859</strain>
        <tissue evidence="2">Whole worm</tissue>
    </source>
</reference>
<gene>
    <name evidence="2" type="ORF">GCK32_022323</name>
</gene>
<accession>A0AAN8G470</accession>
<feature type="chain" id="PRO_5042943615" evidence="1">
    <location>
        <begin position="18"/>
        <end position="65"/>
    </location>
</feature>
<feature type="non-terminal residue" evidence="2">
    <location>
        <position position="65"/>
    </location>
</feature>
<sequence length="65" mass="7444">MILSLLLFGQFSHCIGAASPVWLGPKFREESFVTPQMNEELENICGRQPFSNKRDFPWAVSIMLK</sequence>
<dbReference type="EMBL" id="WIXE01001294">
    <property type="protein sequence ID" value="KAK5985835.1"/>
    <property type="molecule type" value="Genomic_DNA"/>
</dbReference>
<dbReference type="Proteomes" id="UP001331761">
    <property type="component" value="Unassembled WGS sequence"/>
</dbReference>
<comment type="caution">
    <text evidence="2">The sequence shown here is derived from an EMBL/GenBank/DDBJ whole genome shotgun (WGS) entry which is preliminary data.</text>
</comment>
<evidence type="ECO:0000256" key="1">
    <source>
        <dbReference type="SAM" id="SignalP"/>
    </source>
</evidence>
<protein>
    <submittedName>
        <fullName evidence="2">Uncharacterized protein</fullName>
    </submittedName>
</protein>
<evidence type="ECO:0000313" key="3">
    <source>
        <dbReference type="Proteomes" id="UP001331761"/>
    </source>
</evidence>
<name>A0AAN8G470_TRICO</name>
<dbReference type="AlphaFoldDB" id="A0AAN8G470"/>
<feature type="signal peptide" evidence="1">
    <location>
        <begin position="1"/>
        <end position="17"/>
    </location>
</feature>
<proteinExistence type="predicted"/>
<keyword evidence="3" id="KW-1185">Reference proteome</keyword>
<evidence type="ECO:0000313" key="2">
    <source>
        <dbReference type="EMBL" id="KAK5985835.1"/>
    </source>
</evidence>
<keyword evidence="1" id="KW-0732">Signal</keyword>